<reference evidence="4 5" key="1">
    <citation type="submission" date="2018-06" db="EMBL/GenBank/DDBJ databases">
        <title>Mucibacter soli gen. nov., sp. nov., a new member of the family Chitinophagaceae producing mucin.</title>
        <authorList>
            <person name="Kim M.-K."/>
            <person name="Park S."/>
            <person name="Kim T.-S."/>
            <person name="Joung Y."/>
            <person name="Han J.-H."/>
            <person name="Kim S.B."/>
        </authorList>
    </citation>
    <scope>NUCLEOTIDE SEQUENCE [LARGE SCALE GENOMIC DNA]</scope>
    <source>
        <strain evidence="4 5">R1-15</strain>
    </source>
</reference>
<dbReference type="GO" id="GO:0019878">
    <property type="term" value="P:lysine biosynthetic process via aminoadipic acid"/>
    <property type="evidence" value="ECO:0007669"/>
    <property type="project" value="TreeGrafter"/>
</dbReference>
<accession>A0A2W2AI53</accession>
<dbReference type="GO" id="GO:0005829">
    <property type="term" value="C:cytosol"/>
    <property type="evidence" value="ECO:0007669"/>
    <property type="project" value="TreeGrafter"/>
</dbReference>
<dbReference type="Gene3D" id="3.90.470.20">
    <property type="entry name" value="4'-phosphopantetheinyl transferase domain"/>
    <property type="match status" value="2"/>
</dbReference>
<dbReference type="GO" id="GO:0008897">
    <property type="term" value="F:holo-[acyl-carrier-protein] synthase activity"/>
    <property type="evidence" value="ECO:0007669"/>
    <property type="project" value="InterPro"/>
</dbReference>
<feature type="domain" description="4'-phosphopantetheinyl transferase" evidence="3">
    <location>
        <begin position="104"/>
        <end position="169"/>
    </location>
</feature>
<comment type="caution">
    <text evidence="4">The sequence shown here is derived from an EMBL/GenBank/DDBJ whole genome shotgun (WGS) entry which is preliminary data.</text>
</comment>
<evidence type="ECO:0000256" key="2">
    <source>
        <dbReference type="ARBA" id="ARBA00022679"/>
    </source>
</evidence>
<gene>
    <name evidence="4" type="ORF">DN068_17705</name>
</gene>
<evidence type="ECO:0000256" key="1">
    <source>
        <dbReference type="ARBA" id="ARBA00010990"/>
    </source>
</evidence>
<dbReference type="RefSeq" id="WP_111000260.1">
    <property type="nucleotide sequence ID" value="NZ_QKTW01000022.1"/>
</dbReference>
<dbReference type="AlphaFoldDB" id="A0A2W2AI53"/>
<name>A0A2W2AI53_9BACT</name>
<dbReference type="PANTHER" id="PTHR12215:SF10">
    <property type="entry name" value="L-AMINOADIPATE-SEMIALDEHYDE DEHYDROGENASE-PHOSPHOPANTETHEINYL TRANSFERASE"/>
    <property type="match status" value="1"/>
</dbReference>
<dbReference type="GO" id="GO:0000287">
    <property type="term" value="F:magnesium ion binding"/>
    <property type="evidence" value="ECO:0007669"/>
    <property type="project" value="InterPro"/>
</dbReference>
<keyword evidence="2" id="KW-0808">Transferase</keyword>
<evidence type="ECO:0000313" key="4">
    <source>
        <dbReference type="EMBL" id="PZF71890.1"/>
    </source>
</evidence>
<dbReference type="InterPro" id="IPR037143">
    <property type="entry name" value="4-PPantetheinyl_Trfase_dom_sf"/>
</dbReference>
<evidence type="ECO:0000259" key="3">
    <source>
        <dbReference type="Pfam" id="PF01648"/>
    </source>
</evidence>
<dbReference type="Pfam" id="PF01648">
    <property type="entry name" value="ACPS"/>
    <property type="match status" value="1"/>
</dbReference>
<organism evidence="4 5">
    <name type="scientific">Taibaiella soli</name>
    <dbReference type="NCBI Taxonomy" id="1649169"/>
    <lineage>
        <taxon>Bacteria</taxon>
        <taxon>Pseudomonadati</taxon>
        <taxon>Bacteroidota</taxon>
        <taxon>Chitinophagia</taxon>
        <taxon>Chitinophagales</taxon>
        <taxon>Chitinophagaceae</taxon>
        <taxon>Taibaiella</taxon>
    </lineage>
</organism>
<evidence type="ECO:0000313" key="5">
    <source>
        <dbReference type="Proteomes" id="UP000248745"/>
    </source>
</evidence>
<dbReference type="Proteomes" id="UP000248745">
    <property type="component" value="Unassembled WGS sequence"/>
</dbReference>
<comment type="similarity">
    <text evidence="1">Belongs to the P-Pant transferase superfamily. Gsp/Sfp/HetI/AcpT family.</text>
</comment>
<dbReference type="SUPFAM" id="SSF56214">
    <property type="entry name" value="4'-phosphopantetheinyl transferase"/>
    <property type="match status" value="2"/>
</dbReference>
<proteinExistence type="inferred from homology"/>
<keyword evidence="5" id="KW-1185">Reference proteome</keyword>
<dbReference type="InterPro" id="IPR008278">
    <property type="entry name" value="4-PPantetheinyl_Trfase_dom"/>
</dbReference>
<dbReference type="EMBL" id="QKTW01000022">
    <property type="protein sequence ID" value="PZF71890.1"/>
    <property type="molecule type" value="Genomic_DNA"/>
</dbReference>
<protein>
    <recommendedName>
        <fullName evidence="3">4'-phosphopantetheinyl transferase domain-containing protein</fullName>
    </recommendedName>
</protein>
<dbReference type="InterPro" id="IPR050559">
    <property type="entry name" value="P-Pant_transferase_sf"/>
</dbReference>
<dbReference type="PANTHER" id="PTHR12215">
    <property type="entry name" value="PHOSPHOPANTETHEINE TRANSFERASE"/>
    <property type="match status" value="1"/>
</dbReference>
<dbReference type="OrthoDB" id="9808281at2"/>
<sequence>MLKILAARNHMQLHPAQLERLSRGLPEYMIAKASRYKHWQDAQAYLWGKALLAKGLLDLGLNIELLHQIQYSAYNRPWLPIPFDFNISHSGEYILCVISSQKTGIDIEFVRPIAIDDFTDYFDHHELATIRKSSDVYREFFRHWTIKEAVIKADGKGLSIPLKTISVAEEITIEENTWFIQELNIAPDYIAHLATNKKTAADVPTEWVLLPENEFV</sequence>